<dbReference type="PROSITE" id="PS00901">
    <property type="entry name" value="CYS_SYNTHASE"/>
    <property type="match status" value="1"/>
</dbReference>
<dbReference type="InterPro" id="IPR001216">
    <property type="entry name" value="P-phosphate_BS"/>
</dbReference>
<proteinExistence type="predicted"/>
<sequence>MVASIYQSGLTNLPMGELQKLVHQVGQTPMQALHLSVAGKTHTVHLKLEGYNPTGSMKDRTGYSLIQHLEDRGLLSEGSTIIESTSGNLGVALAFQCKARGYRFIAVIDPKTTEENIAKMEALDASIEMVYEPDTSGGFLLSRLARVQELCSQHQNYTWTDQYSSSANPHIHYSCTGPEVYQQMDEQVDAVFVPVSTGGTLSGIGRFFREVSPATRIIGVDAHGSVIFGTPPAPRKLTGIGSSRRSHFISADLYDSHMLVHDEEAFAFCRELYRATDIHVGGSSGASLAACVRYLASHPEDTRVACVCADSGRNYASSIYNDAWLQQHNITLTAEHLGPLESIAKAN</sequence>
<evidence type="ECO:0000259" key="3">
    <source>
        <dbReference type="Pfam" id="PF00291"/>
    </source>
</evidence>
<dbReference type="PANTHER" id="PTHR10314">
    <property type="entry name" value="CYSTATHIONINE BETA-SYNTHASE"/>
    <property type="match status" value="1"/>
</dbReference>
<evidence type="ECO:0000313" key="5">
    <source>
        <dbReference type="Proteomes" id="UP000654345"/>
    </source>
</evidence>
<evidence type="ECO:0000313" key="4">
    <source>
        <dbReference type="EMBL" id="GHO60111.1"/>
    </source>
</evidence>
<evidence type="ECO:0000256" key="1">
    <source>
        <dbReference type="ARBA" id="ARBA00001933"/>
    </source>
</evidence>
<keyword evidence="2" id="KW-0663">Pyridoxal phosphate</keyword>
<evidence type="ECO:0000256" key="2">
    <source>
        <dbReference type="ARBA" id="ARBA00022898"/>
    </source>
</evidence>
<accession>A0ABQ3V4K5</accession>
<dbReference type="Proteomes" id="UP000654345">
    <property type="component" value="Unassembled WGS sequence"/>
</dbReference>
<gene>
    <name evidence="4" type="primary">sbnA_2</name>
    <name evidence="4" type="ORF">KSB_85860</name>
</gene>
<dbReference type="SUPFAM" id="SSF53686">
    <property type="entry name" value="Tryptophan synthase beta subunit-like PLP-dependent enzymes"/>
    <property type="match status" value="1"/>
</dbReference>
<dbReference type="Gene3D" id="3.40.50.1100">
    <property type="match status" value="2"/>
</dbReference>
<reference evidence="4 5" key="1">
    <citation type="journal article" date="2021" name="Int. J. Syst. Evol. Microbiol.">
        <title>Reticulibacter mediterranei gen. nov., sp. nov., within the new family Reticulibacteraceae fam. nov., and Ktedonospora formicarum gen. nov., sp. nov., Ktedonobacter robiniae sp. nov., Dictyobacter formicarum sp. nov. and Dictyobacter arantiisoli sp. nov., belonging to the class Ktedonobacteria.</title>
        <authorList>
            <person name="Yabe S."/>
            <person name="Zheng Y."/>
            <person name="Wang C.M."/>
            <person name="Sakai Y."/>
            <person name="Abe K."/>
            <person name="Yokota A."/>
            <person name="Donadio S."/>
            <person name="Cavaletti L."/>
            <person name="Monciardini P."/>
        </authorList>
    </citation>
    <scope>NUCLEOTIDE SEQUENCE [LARGE SCALE GENOMIC DNA]</scope>
    <source>
        <strain evidence="4 5">SOSP1-30</strain>
    </source>
</reference>
<dbReference type="InterPro" id="IPR050214">
    <property type="entry name" value="Cys_Synth/Cystath_Beta-Synth"/>
</dbReference>
<dbReference type="CDD" id="cd01561">
    <property type="entry name" value="CBS_like"/>
    <property type="match status" value="1"/>
</dbReference>
<dbReference type="InterPro" id="IPR036052">
    <property type="entry name" value="TrpB-like_PALP_sf"/>
</dbReference>
<dbReference type="Pfam" id="PF00291">
    <property type="entry name" value="PALP"/>
    <property type="match status" value="1"/>
</dbReference>
<dbReference type="EMBL" id="BNJG01000004">
    <property type="protein sequence ID" value="GHO60111.1"/>
    <property type="molecule type" value="Genomic_DNA"/>
</dbReference>
<dbReference type="InterPro" id="IPR001926">
    <property type="entry name" value="TrpB-like_PALP"/>
</dbReference>
<comment type="cofactor">
    <cofactor evidence="1">
        <name>pyridoxal 5'-phosphate</name>
        <dbReference type="ChEBI" id="CHEBI:597326"/>
    </cofactor>
</comment>
<organism evidence="4 5">
    <name type="scientific">Ktedonobacter robiniae</name>
    <dbReference type="NCBI Taxonomy" id="2778365"/>
    <lineage>
        <taxon>Bacteria</taxon>
        <taxon>Bacillati</taxon>
        <taxon>Chloroflexota</taxon>
        <taxon>Ktedonobacteria</taxon>
        <taxon>Ktedonobacterales</taxon>
        <taxon>Ktedonobacteraceae</taxon>
        <taxon>Ktedonobacter</taxon>
    </lineage>
</organism>
<protein>
    <submittedName>
        <fullName evidence="4">2,3-diaminopropionate biosynthesis protein SbnA</fullName>
    </submittedName>
</protein>
<feature type="domain" description="Tryptophan synthase beta chain-like PALP" evidence="3">
    <location>
        <begin position="24"/>
        <end position="308"/>
    </location>
</feature>
<name>A0ABQ3V4K5_9CHLR</name>
<comment type="caution">
    <text evidence="4">The sequence shown here is derived from an EMBL/GenBank/DDBJ whole genome shotgun (WGS) entry which is preliminary data.</text>
</comment>
<keyword evidence="5" id="KW-1185">Reference proteome</keyword>